<feature type="compositionally biased region" description="Polar residues" evidence="1">
    <location>
        <begin position="214"/>
        <end position="227"/>
    </location>
</feature>
<dbReference type="Proteomes" id="UP001172457">
    <property type="component" value="Chromosome 3"/>
</dbReference>
<reference evidence="2" key="1">
    <citation type="submission" date="2023-03" db="EMBL/GenBank/DDBJ databases">
        <title>Chromosome-scale reference genome and RAD-based genetic map of yellow starthistle (Centaurea solstitialis) reveal putative structural variation and QTLs associated with invader traits.</title>
        <authorList>
            <person name="Reatini B."/>
            <person name="Cang F.A."/>
            <person name="Jiang Q."/>
            <person name="Mckibben M.T.W."/>
            <person name="Barker M.S."/>
            <person name="Rieseberg L.H."/>
            <person name="Dlugosch K.M."/>
        </authorList>
    </citation>
    <scope>NUCLEOTIDE SEQUENCE</scope>
    <source>
        <strain evidence="2">CAN-66</strain>
        <tissue evidence="2">Leaf</tissue>
    </source>
</reference>
<comment type="caution">
    <text evidence="2">The sequence shown here is derived from an EMBL/GenBank/DDBJ whole genome shotgun (WGS) entry which is preliminary data.</text>
</comment>
<feature type="region of interest" description="Disordered" evidence="1">
    <location>
        <begin position="214"/>
        <end position="235"/>
    </location>
</feature>
<feature type="compositionally biased region" description="Polar residues" evidence="1">
    <location>
        <begin position="469"/>
        <end position="482"/>
    </location>
</feature>
<gene>
    <name evidence="2" type="ORF">OSB04_012108</name>
</gene>
<evidence type="ECO:0000256" key="1">
    <source>
        <dbReference type="SAM" id="MobiDB-lite"/>
    </source>
</evidence>
<sequence>MNPSIVPPSSMANAYHPAFSVNNIKSFIPILLNQDQDGQYASWVELFRNHACAYDVLHHIDASIPPSVPLFDAPTWNRIDAIVKQWIYGTISKYLLHSIIENGGATAQELWTRLEDIFQDDQQTDRRIRVVNVQEQFEIARPGDFRNTFDYCRHVRQVSDQLPNLGNPIPEQEIDLQLISGLRDSNKYNPITTSFNEARDRLLLEETRLERQDAPTSSGLLQRLENNNNDDDMYRTERTAPTYYTHAIFDSETDSCGIMIVPPSSMANAYHPAFSVNNIKSFIPILLNQDQDGQYASWVELFRNHACAYDVLHHIDASIPPSVPLFDAPTWNRIDAIVKQWIYGTISKYLLHSIIENGGATAQELWTRLEDIFQDDQQTDRRIRVVNVQEQFEIARPGDFRNTFDYCRHVRQVSDQLPNLGNPIPEQEIDLQLISGLRDSNKYNPITTSFNEARDRLLLEETRLERQDAPTSSGLLQRLENNNNDDDMYRTERTAPTYYTHAIFDSETDSCGIM</sequence>
<protein>
    <submittedName>
        <fullName evidence="2">Uncharacterized protein</fullName>
    </submittedName>
</protein>
<organism evidence="2 3">
    <name type="scientific">Centaurea solstitialis</name>
    <name type="common">yellow star-thistle</name>
    <dbReference type="NCBI Taxonomy" id="347529"/>
    <lineage>
        <taxon>Eukaryota</taxon>
        <taxon>Viridiplantae</taxon>
        <taxon>Streptophyta</taxon>
        <taxon>Embryophyta</taxon>
        <taxon>Tracheophyta</taxon>
        <taxon>Spermatophyta</taxon>
        <taxon>Magnoliopsida</taxon>
        <taxon>eudicotyledons</taxon>
        <taxon>Gunneridae</taxon>
        <taxon>Pentapetalae</taxon>
        <taxon>asterids</taxon>
        <taxon>campanulids</taxon>
        <taxon>Asterales</taxon>
        <taxon>Asteraceae</taxon>
        <taxon>Carduoideae</taxon>
        <taxon>Cardueae</taxon>
        <taxon>Centaureinae</taxon>
        <taxon>Centaurea</taxon>
    </lineage>
</organism>
<keyword evidence="3" id="KW-1185">Reference proteome</keyword>
<evidence type="ECO:0000313" key="2">
    <source>
        <dbReference type="EMBL" id="KAJ9557494.1"/>
    </source>
</evidence>
<dbReference type="PANTHER" id="PTHR47481:SF38">
    <property type="entry name" value="POU DOMAIN, CLASS 4, TRANSCRIPTION FACTOR 1-LIKE"/>
    <property type="match status" value="1"/>
</dbReference>
<accession>A0AA38WPR2</accession>
<dbReference type="PANTHER" id="PTHR47481">
    <property type="match status" value="1"/>
</dbReference>
<proteinExistence type="predicted"/>
<name>A0AA38WPR2_9ASTR</name>
<feature type="region of interest" description="Disordered" evidence="1">
    <location>
        <begin position="464"/>
        <end position="490"/>
    </location>
</feature>
<dbReference type="EMBL" id="JARYMX010000003">
    <property type="protein sequence ID" value="KAJ9557494.1"/>
    <property type="molecule type" value="Genomic_DNA"/>
</dbReference>
<evidence type="ECO:0000313" key="3">
    <source>
        <dbReference type="Proteomes" id="UP001172457"/>
    </source>
</evidence>
<dbReference type="Pfam" id="PF14223">
    <property type="entry name" value="Retrotran_gag_2"/>
    <property type="match status" value="2"/>
</dbReference>
<dbReference type="AlphaFoldDB" id="A0AA38WPR2"/>